<dbReference type="PANTHER" id="PTHR47974">
    <property type="entry name" value="OS07G0415500 PROTEIN"/>
    <property type="match status" value="1"/>
</dbReference>
<evidence type="ECO:0000313" key="8">
    <source>
        <dbReference type="EMBL" id="KAK9111961.1"/>
    </source>
</evidence>
<reference evidence="8 9" key="1">
    <citation type="submission" date="2024-01" db="EMBL/GenBank/DDBJ databases">
        <title>Genome assemblies of Stephania.</title>
        <authorList>
            <person name="Yang L."/>
        </authorList>
    </citation>
    <scope>NUCLEOTIDE SEQUENCE [LARGE SCALE GENOMIC DNA]</scope>
    <source>
        <strain evidence="8">JXDWG</strain>
        <tissue evidence="8">Leaf</tissue>
    </source>
</reference>
<evidence type="ECO:0000256" key="3">
    <source>
        <dbReference type="ARBA" id="ARBA00022729"/>
    </source>
</evidence>
<dbReference type="Proteomes" id="UP001419268">
    <property type="component" value="Unassembled WGS sequence"/>
</dbReference>
<evidence type="ECO:0000256" key="4">
    <source>
        <dbReference type="ARBA" id="ARBA00022989"/>
    </source>
</evidence>
<gene>
    <name evidence="8" type="ORF">Scep_019480</name>
</gene>
<proteinExistence type="predicted"/>
<dbReference type="Gene3D" id="3.30.200.20">
    <property type="entry name" value="Phosphorylase Kinase, domain 1"/>
    <property type="match status" value="1"/>
</dbReference>
<feature type="compositionally biased region" description="Basic and acidic residues" evidence="6">
    <location>
        <begin position="155"/>
        <end position="203"/>
    </location>
</feature>
<evidence type="ECO:0000256" key="5">
    <source>
        <dbReference type="ARBA" id="ARBA00023136"/>
    </source>
</evidence>
<sequence length="246" mass="28321">MMYAKRNGDLNMTFIKINNDDQNNNNNNNNNTEDSYTFTKNGTPIGVKKDRRKEVIAIGAAFLSNSLVVLVISVILLYKKHTTYEKILMSSGSTQEISLRSFQYAELEQATNGFKEEVGRGAFGTVFKESRPRCRRNRSDDRDLGFGREISVTESGERERSRKRRSESGETGRERPRRAESGERSDEHRATREQRTVRERAVTGERSVTGESRERSSKYRAIEARMGQDRGRYRMHLQMEETTDVS</sequence>
<feature type="region of interest" description="Disordered" evidence="6">
    <location>
        <begin position="130"/>
        <end position="246"/>
    </location>
</feature>
<dbReference type="AlphaFoldDB" id="A0AAP0IBV3"/>
<evidence type="ECO:0000313" key="9">
    <source>
        <dbReference type="Proteomes" id="UP001419268"/>
    </source>
</evidence>
<feature type="transmembrane region" description="Helical" evidence="7">
    <location>
        <begin position="55"/>
        <end position="78"/>
    </location>
</feature>
<evidence type="ECO:0000256" key="1">
    <source>
        <dbReference type="ARBA" id="ARBA00004167"/>
    </source>
</evidence>
<keyword evidence="5 7" id="KW-0472">Membrane</keyword>
<dbReference type="GO" id="GO:0016020">
    <property type="term" value="C:membrane"/>
    <property type="evidence" value="ECO:0007669"/>
    <property type="project" value="UniProtKB-SubCell"/>
</dbReference>
<feature type="compositionally biased region" description="Basic and acidic residues" evidence="6">
    <location>
        <begin position="130"/>
        <end position="146"/>
    </location>
</feature>
<comment type="subcellular location">
    <subcellularLocation>
        <location evidence="1">Membrane</location>
        <topology evidence="1">Single-pass membrane protein</topology>
    </subcellularLocation>
</comment>
<keyword evidence="2 7" id="KW-0812">Transmembrane</keyword>
<comment type="caution">
    <text evidence="8">The sequence shown here is derived from an EMBL/GenBank/DDBJ whole genome shotgun (WGS) entry which is preliminary data.</text>
</comment>
<name>A0AAP0IBV3_9MAGN</name>
<feature type="region of interest" description="Disordered" evidence="6">
    <location>
        <begin position="18"/>
        <end position="37"/>
    </location>
</feature>
<evidence type="ECO:0000256" key="2">
    <source>
        <dbReference type="ARBA" id="ARBA00022692"/>
    </source>
</evidence>
<feature type="compositionally biased region" description="Basic and acidic residues" evidence="6">
    <location>
        <begin position="211"/>
        <end position="232"/>
    </location>
</feature>
<dbReference type="EMBL" id="JBBNAG010000008">
    <property type="protein sequence ID" value="KAK9111961.1"/>
    <property type="molecule type" value="Genomic_DNA"/>
</dbReference>
<keyword evidence="9" id="KW-1185">Reference proteome</keyword>
<protein>
    <submittedName>
        <fullName evidence="8">Uncharacterized protein</fullName>
    </submittedName>
</protein>
<organism evidence="8 9">
    <name type="scientific">Stephania cephalantha</name>
    <dbReference type="NCBI Taxonomy" id="152367"/>
    <lineage>
        <taxon>Eukaryota</taxon>
        <taxon>Viridiplantae</taxon>
        <taxon>Streptophyta</taxon>
        <taxon>Embryophyta</taxon>
        <taxon>Tracheophyta</taxon>
        <taxon>Spermatophyta</taxon>
        <taxon>Magnoliopsida</taxon>
        <taxon>Ranunculales</taxon>
        <taxon>Menispermaceae</taxon>
        <taxon>Menispermoideae</taxon>
        <taxon>Cissampelideae</taxon>
        <taxon>Stephania</taxon>
    </lineage>
</organism>
<feature type="compositionally biased region" description="Low complexity" evidence="6">
    <location>
        <begin position="20"/>
        <end position="31"/>
    </location>
</feature>
<keyword evidence="3" id="KW-0732">Signal</keyword>
<evidence type="ECO:0000256" key="6">
    <source>
        <dbReference type="SAM" id="MobiDB-lite"/>
    </source>
</evidence>
<accession>A0AAP0IBV3</accession>
<evidence type="ECO:0000256" key="7">
    <source>
        <dbReference type="SAM" id="Phobius"/>
    </source>
</evidence>
<keyword evidence="4 7" id="KW-1133">Transmembrane helix</keyword>
<dbReference type="PANTHER" id="PTHR47974:SF9">
    <property type="entry name" value="RECEPTOR-LIKE SERINE_THREONINE-PROTEIN KINASE"/>
    <property type="match status" value="1"/>
</dbReference>